<dbReference type="KEGG" id="wfu:AXE80_08895"/>
<organism evidence="2 3">
    <name type="scientific">Wenyingzhuangia fucanilytica</name>
    <dbReference type="NCBI Taxonomy" id="1790137"/>
    <lineage>
        <taxon>Bacteria</taxon>
        <taxon>Pseudomonadati</taxon>
        <taxon>Bacteroidota</taxon>
        <taxon>Flavobacteriia</taxon>
        <taxon>Flavobacteriales</taxon>
        <taxon>Flavobacteriaceae</taxon>
        <taxon>Wenyingzhuangia</taxon>
    </lineage>
</organism>
<dbReference type="EMBL" id="CP014224">
    <property type="protein sequence ID" value="ANW96387.1"/>
    <property type="molecule type" value="Genomic_DNA"/>
</dbReference>
<reference evidence="2 3" key="1">
    <citation type="submission" date="2016-02" db="EMBL/GenBank/DDBJ databases">
        <authorList>
            <person name="Wen L."/>
            <person name="He K."/>
            <person name="Yang H."/>
        </authorList>
    </citation>
    <scope>NUCLEOTIDE SEQUENCE [LARGE SCALE GENOMIC DNA]</scope>
    <source>
        <strain evidence="2 3">CZ1127</strain>
    </source>
</reference>
<sequence length="113" mass="12627">MKKTITTLAIALLISVASMGQSNAEARAETLASKDLQKVTAVISLNEEEQEKYLSIKKAYFMNHFSFAKEYRDSNPEKFKEKIKENGVKLNSDMVAAFGRPRAVELLKAGRAK</sequence>
<dbReference type="RefSeq" id="WP_068826453.1">
    <property type="nucleotide sequence ID" value="NZ_CP014224.1"/>
</dbReference>
<evidence type="ECO:0000313" key="3">
    <source>
        <dbReference type="Proteomes" id="UP000092967"/>
    </source>
</evidence>
<keyword evidence="1" id="KW-0732">Signal</keyword>
<evidence type="ECO:0000256" key="1">
    <source>
        <dbReference type="SAM" id="SignalP"/>
    </source>
</evidence>
<dbReference type="AlphaFoldDB" id="A0A1B1Y6L5"/>
<feature type="signal peptide" evidence="1">
    <location>
        <begin position="1"/>
        <end position="24"/>
    </location>
</feature>
<protein>
    <recommendedName>
        <fullName evidence="4">DUF4168 domain-containing protein</fullName>
    </recommendedName>
</protein>
<name>A0A1B1Y6L5_9FLAO</name>
<proteinExistence type="predicted"/>
<evidence type="ECO:0000313" key="2">
    <source>
        <dbReference type="EMBL" id="ANW96387.1"/>
    </source>
</evidence>
<evidence type="ECO:0008006" key="4">
    <source>
        <dbReference type="Google" id="ProtNLM"/>
    </source>
</evidence>
<gene>
    <name evidence="2" type="ORF">AXE80_08895</name>
</gene>
<feature type="chain" id="PRO_5008532529" description="DUF4168 domain-containing protein" evidence="1">
    <location>
        <begin position="25"/>
        <end position="113"/>
    </location>
</feature>
<dbReference type="Proteomes" id="UP000092967">
    <property type="component" value="Chromosome"/>
</dbReference>
<accession>A0A1B1Y6L5</accession>
<keyword evidence="3" id="KW-1185">Reference proteome</keyword>